<sequence length="400" mass="42288">MRVYQRGSVLIVSLLLLLIITIVGVSGVSNSMLGDRLASNQRQLSLAFMAAESGLVNAKQWFDDTSNLASWGDTAATIDGINDLAVAGSVNDLSWQIESATFNGDEVTIVSCGTVGDTGVNRCLTSIYVKASGGGNLAAMNIIGNIKTFDTANSNSFQIIGAKDNSGNAIGPALATNTKANADLILQDINNKGRIDNYIGGIAQVEFDDPFGDPEKMNEFITGIKNEWSAMPANDPRKGIAPSNMGTPSTSTTPAVMKITYHEGNLELKGTSKGAGILVVKGNLTISGNNIQFEGLVIVTGQSFVMKGGGSRDMLGALVFANPILNSNSEWAFGQAEATFEFDISGGGNASFTYDSQVLKKAWTILGDSNIAKTLWQVEESVSGSASESRMYGWNEYIKN</sequence>
<evidence type="ECO:0000313" key="3">
    <source>
        <dbReference type="Proteomes" id="UP000035062"/>
    </source>
</evidence>
<evidence type="ECO:0000313" key="2">
    <source>
        <dbReference type="EMBL" id="EIW87799.1"/>
    </source>
</evidence>
<dbReference type="RefSeq" id="WP_008985706.1">
    <property type="nucleotide sequence ID" value="NZ_AKKU01000026.1"/>
</dbReference>
<comment type="caution">
    <text evidence="2">The sequence shown here is derived from an EMBL/GenBank/DDBJ whole genome shotgun (WGS) entry which is preliminary data.</text>
</comment>
<evidence type="ECO:0000259" key="1">
    <source>
        <dbReference type="Pfam" id="PF14341"/>
    </source>
</evidence>
<dbReference type="Pfam" id="PF14341">
    <property type="entry name" value="PilX_N"/>
    <property type="match status" value="1"/>
</dbReference>
<gene>
    <name evidence="2" type="ORF">AGRI_14810</name>
</gene>
<dbReference type="EMBL" id="AKKU01000026">
    <property type="protein sequence ID" value="EIW87799.1"/>
    <property type="molecule type" value="Genomic_DNA"/>
</dbReference>
<proteinExistence type="predicted"/>
<dbReference type="STRING" id="1195246.AGRI_14810"/>
<dbReference type="eggNOG" id="COG4726">
    <property type="taxonomic scope" value="Bacteria"/>
</dbReference>
<dbReference type="AlphaFoldDB" id="I9NZC3"/>
<dbReference type="PATRIC" id="fig|1195246.3.peg.2937"/>
<protein>
    <recommendedName>
        <fullName evidence="1">Type 4 fimbrial biogenesis protein PilX N-terminal domain-containing protein</fullName>
    </recommendedName>
</protein>
<dbReference type="InterPro" id="IPR025746">
    <property type="entry name" value="PilX_N_dom"/>
</dbReference>
<name>I9NZC3_9ALTE</name>
<dbReference type="Proteomes" id="UP000035062">
    <property type="component" value="Unassembled WGS sequence"/>
</dbReference>
<keyword evidence="3" id="KW-1185">Reference proteome</keyword>
<feature type="domain" description="Type 4 fimbrial biogenesis protein PilX N-terminal" evidence="1">
    <location>
        <begin position="6"/>
        <end position="55"/>
    </location>
</feature>
<organism evidence="2 3">
    <name type="scientific">Alishewanella agri BL06</name>
    <dbReference type="NCBI Taxonomy" id="1195246"/>
    <lineage>
        <taxon>Bacteria</taxon>
        <taxon>Pseudomonadati</taxon>
        <taxon>Pseudomonadota</taxon>
        <taxon>Gammaproteobacteria</taxon>
        <taxon>Alteromonadales</taxon>
        <taxon>Alteromonadaceae</taxon>
        <taxon>Alishewanella</taxon>
    </lineage>
</organism>
<accession>I9NZC3</accession>
<reference evidence="2 3" key="1">
    <citation type="journal article" date="2012" name="J. Bacteriol.">
        <title>Genome Sequence of Pectin-Degrading Alishewanella agri, Isolated from Landfill Soil.</title>
        <authorList>
            <person name="Kim J."/>
            <person name="Jung J."/>
            <person name="Sung J.S."/>
            <person name="Chun J."/>
            <person name="Park W."/>
        </authorList>
    </citation>
    <scope>NUCLEOTIDE SEQUENCE [LARGE SCALE GENOMIC DNA]</scope>
    <source>
        <strain evidence="2 3">BL06</strain>
    </source>
</reference>